<keyword evidence="4" id="KW-1185">Reference proteome</keyword>
<proteinExistence type="predicted"/>
<dbReference type="EMBL" id="JAWWNJ010000022">
    <property type="protein sequence ID" value="KAK7033721.1"/>
    <property type="molecule type" value="Genomic_DNA"/>
</dbReference>
<evidence type="ECO:0000256" key="1">
    <source>
        <dbReference type="SAM" id="Phobius"/>
    </source>
</evidence>
<dbReference type="InterPro" id="IPR001810">
    <property type="entry name" value="F-box_dom"/>
</dbReference>
<sequence length="353" mass="38792">MGLFDKLSQQPTEFVVLGERPVPSANFLFCSASITVILLLSTMTFSALVSWTRSFLPQTSPKNQPTFTVPLPAEIWDVILDFLADDDLLQAACVSRAWNTLSVAIVLRRHGASPPFYSLDIPSFAIQAIHISCVIPRINIHTLRCAFPAHDVLRRMRSVREVVAKSPSLTSLSLDFARDFLAAKSRKGVLHRPETLMSLLCDILRTVVRRIAARVVFVVVDGGIIKITLGEDDFLPSRCFAPAKLGGGRSPCFTIALGNLCFYVDNITAVSICSVRNTSCTEQKDFTLIVFPKNSLTLDCSNNSLGVADLSSLLPNLNLPTLRHLTVKNSVGVDAAMLEEFVGRHSRAKVDYE</sequence>
<evidence type="ECO:0000313" key="4">
    <source>
        <dbReference type="Proteomes" id="UP001362999"/>
    </source>
</evidence>
<keyword evidence="1" id="KW-0812">Transmembrane</keyword>
<reference evidence="3 4" key="1">
    <citation type="journal article" date="2024" name="J Genomics">
        <title>Draft genome sequencing and assembly of Favolaschia claudopus CIRM-BRFM 2984 isolated from oak limbs.</title>
        <authorList>
            <person name="Navarro D."/>
            <person name="Drula E."/>
            <person name="Chaduli D."/>
            <person name="Cazenave R."/>
            <person name="Ahrendt S."/>
            <person name="Wang J."/>
            <person name="Lipzen A."/>
            <person name="Daum C."/>
            <person name="Barry K."/>
            <person name="Grigoriev I.V."/>
            <person name="Favel A."/>
            <person name="Rosso M.N."/>
            <person name="Martin F."/>
        </authorList>
    </citation>
    <scope>NUCLEOTIDE SEQUENCE [LARGE SCALE GENOMIC DNA]</scope>
    <source>
        <strain evidence="3 4">CIRM-BRFM 2984</strain>
    </source>
</reference>
<comment type="caution">
    <text evidence="3">The sequence shown here is derived from an EMBL/GenBank/DDBJ whole genome shotgun (WGS) entry which is preliminary data.</text>
</comment>
<feature type="domain" description="F-box" evidence="2">
    <location>
        <begin position="71"/>
        <end position="103"/>
    </location>
</feature>
<dbReference type="SUPFAM" id="SSF81383">
    <property type="entry name" value="F-box domain"/>
    <property type="match status" value="1"/>
</dbReference>
<name>A0AAW0C2I7_9AGAR</name>
<gene>
    <name evidence="3" type="ORF">R3P38DRAFT_725939</name>
</gene>
<evidence type="ECO:0000313" key="3">
    <source>
        <dbReference type="EMBL" id="KAK7033721.1"/>
    </source>
</evidence>
<evidence type="ECO:0000259" key="2">
    <source>
        <dbReference type="Pfam" id="PF12937"/>
    </source>
</evidence>
<accession>A0AAW0C2I7</accession>
<dbReference type="AlphaFoldDB" id="A0AAW0C2I7"/>
<dbReference type="Gene3D" id="1.20.1280.50">
    <property type="match status" value="1"/>
</dbReference>
<feature type="transmembrane region" description="Helical" evidence="1">
    <location>
        <begin position="27"/>
        <end position="51"/>
    </location>
</feature>
<protein>
    <recommendedName>
        <fullName evidence="2">F-box domain-containing protein</fullName>
    </recommendedName>
</protein>
<dbReference type="Proteomes" id="UP001362999">
    <property type="component" value="Unassembled WGS sequence"/>
</dbReference>
<organism evidence="3 4">
    <name type="scientific">Favolaschia claudopus</name>
    <dbReference type="NCBI Taxonomy" id="2862362"/>
    <lineage>
        <taxon>Eukaryota</taxon>
        <taxon>Fungi</taxon>
        <taxon>Dikarya</taxon>
        <taxon>Basidiomycota</taxon>
        <taxon>Agaricomycotina</taxon>
        <taxon>Agaricomycetes</taxon>
        <taxon>Agaricomycetidae</taxon>
        <taxon>Agaricales</taxon>
        <taxon>Marasmiineae</taxon>
        <taxon>Mycenaceae</taxon>
        <taxon>Favolaschia</taxon>
    </lineage>
</organism>
<keyword evidence="1" id="KW-1133">Transmembrane helix</keyword>
<dbReference type="InterPro" id="IPR036047">
    <property type="entry name" value="F-box-like_dom_sf"/>
</dbReference>
<keyword evidence="1" id="KW-0472">Membrane</keyword>
<dbReference type="Pfam" id="PF12937">
    <property type="entry name" value="F-box-like"/>
    <property type="match status" value="1"/>
</dbReference>